<sequence length="148" mass="16843">MKKALFASVMMIALSGCQMTSQPQVDWSQDNQVEMMNAQIQLNSAVWVDRMPTIGDEKDESKVNFALTLTSKQVIAPELVINTVVVRQGTQSWEMAESEFEVRVHDNHTWEIAGQSFYDIDVNKGIDIAIETNDEWIIETEIKIDTVY</sequence>
<feature type="chain" id="PRO_5024311624" description="Lipoprotein" evidence="1">
    <location>
        <begin position="21"/>
        <end position="148"/>
    </location>
</feature>
<dbReference type="AlphaFoldDB" id="A0A5Q4YYD5"/>
<reference evidence="2" key="1">
    <citation type="submission" date="2019-09" db="EMBL/GenBank/DDBJ databases">
        <authorList>
            <person name="Hjerde E."/>
        </authorList>
    </citation>
    <scope>NUCLEOTIDE SEQUENCE</scope>
    <source>
        <strain evidence="2">06/09/160</strain>
    </source>
</reference>
<organism evidence="2">
    <name type="scientific">Aliivibrio wodanis</name>
    <dbReference type="NCBI Taxonomy" id="80852"/>
    <lineage>
        <taxon>Bacteria</taxon>
        <taxon>Pseudomonadati</taxon>
        <taxon>Pseudomonadota</taxon>
        <taxon>Gammaproteobacteria</taxon>
        <taxon>Vibrionales</taxon>
        <taxon>Vibrionaceae</taxon>
        <taxon>Aliivibrio</taxon>
    </lineage>
</organism>
<dbReference type="PROSITE" id="PS51257">
    <property type="entry name" value="PROKAR_LIPOPROTEIN"/>
    <property type="match status" value="1"/>
</dbReference>
<dbReference type="EMBL" id="LR721750">
    <property type="protein sequence ID" value="VVV04986.1"/>
    <property type="molecule type" value="Genomic_DNA"/>
</dbReference>
<name>A0A5Q4YYD5_9GAMM</name>
<proteinExistence type="predicted"/>
<accession>A0A5Q4YYD5</accession>
<protein>
    <recommendedName>
        <fullName evidence="3">Lipoprotein</fullName>
    </recommendedName>
</protein>
<keyword evidence="1" id="KW-0732">Signal</keyword>
<evidence type="ECO:0000256" key="1">
    <source>
        <dbReference type="SAM" id="SignalP"/>
    </source>
</evidence>
<evidence type="ECO:0000313" key="2">
    <source>
        <dbReference type="EMBL" id="VVV04986.1"/>
    </source>
</evidence>
<gene>
    <name evidence="2" type="ORF">AW0309160_02396</name>
</gene>
<feature type="signal peptide" evidence="1">
    <location>
        <begin position="1"/>
        <end position="20"/>
    </location>
</feature>
<evidence type="ECO:0008006" key="3">
    <source>
        <dbReference type="Google" id="ProtNLM"/>
    </source>
</evidence>